<keyword evidence="1" id="KW-0812">Transmembrane</keyword>
<keyword evidence="3" id="KW-1185">Reference proteome</keyword>
<feature type="transmembrane region" description="Helical" evidence="1">
    <location>
        <begin position="29"/>
        <end position="46"/>
    </location>
</feature>
<reference evidence="2 3" key="1">
    <citation type="submission" date="2016-09" db="EMBL/GenBank/DDBJ databases">
        <title>Complete genome sequence of Deltia acidovorans CM13 isolated from murine proximal colonic tissue.</title>
        <authorList>
            <person name="Saffarian A."/>
        </authorList>
    </citation>
    <scope>NUCLEOTIDE SEQUENCE [LARGE SCALE GENOMIC DNA]</scope>
    <source>
        <strain evidence="2 3">CM13</strain>
    </source>
</reference>
<protein>
    <submittedName>
        <fullName evidence="2">Uncharacterized protein</fullName>
    </submittedName>
</protein>
<evidence type="ECO:0000313" key="2">
    <source>
        <dbReference type="EMBL" id="AOV01871.1"/>
    </source>
</evidence>
<proteinExistence type="predicted"/>
<gene>
    <name evidence="2" type="ORF">BI380_11130</name>
</gene>
<evidence type="ECO:0000256" key="1">
    <source>
        <dbReference type="SAM" id="Phobius"/>
    </source>
</evidence>
<keyword evidence="1" id="KW-1133">Transmembrane helix</keyword>
<dbReference type="EMBL" id="CP017420">
    <property type="protein sequence ID" value="AOV01871.1"/>
    <property type="molecule type" value="Genomic_DNA"/>
</dbReference>
<name>A0ABM6E345_9BURK</name>
<accession>A0ABM6E345</accession>
<dbReference type="Proteomes" id="UP000095607">
    <property type="component" value="Chromosome"/>
</dbReference>
<sequence>MANLLYWCGVVLAVLILLGGLSLAMRAGIAAAIGGVAGAVLVFVLARVGKEMSLMLADLSDATVRMAAHTEGHKT</sequence>
<feature type="transmembrane region" description="Helical" evidence="1">
    <location>
        <begin position="5"/>
        <end position="23"/>
    </location>
</feature>
<keyword evidence="1" id="KW-0472">Membrane</keyword>
<organism evidence="2 3">
    <name type="scientific">Delftia tsuruhatensis</name>
    <dbReference type="NCBI Taxonomy" id="180282"/>
    <lineage>
        <taxon>Bacteria</taxon>
        <taxon>Pseudomonadati</taxon>
        <taxon>Pseudomonadota</taxon>
        <taxon>Betaproteobacteria</taxon>
        <taxon>Burkholderiales</taxon>
        <taxon>Comamonadaceae</taxon>
        <taxon>Delftia</taxon>
    </lineage>
</organism>
<evidence type="ECO:0000313" key="3">
    <source>
        <dbReference type="Proteomes" id="UP000095607"/>
    </source>
</evidence>